<sequence>MNSINQNKGFVVLTTTVLLSIASIAFTAQMASTQLLDNKIVANDYRNNEAFVNAESGINLLLSRLDDPIRGPEIFTRATYDDSTTYTDSSTDNPYRVTLTWLNANTLELVSTGKSMDGSAQRIISLQITPEMSFNLPQAAVSFNGRVNLDELAMVNNGCEGFSAADCESPGNFADYQLVSHPENPTAMGLCPGSVDNKAFYEPITADNSLEVGSSDTHGNTIKWPNNVPANSYFFETLAGGSEPTSLFESTFGVSKAAGVTALNDAADKTAAGDVVNTKVAKVVGGEGCSSRLQALGDEINAIYITGDCEIDPSDTENKYFYIGTVNDPKMVFIEGGTFTGPSGTDISANRVASVSGMLYFLPGKHDVLDADGNVVATEEDSIVDMQGVRVNGTVLSEYSCSYDQAEHRTKQPFSVRYDKAVLDTLYGNIDRNRLTYNGYSIVQGSWRDF</sequence>
<gene>
    <name evidence="2" type="ordered locus">Ping_3119</name>
</gene>
<keyword evidence="3" id="KW-1185">Reference proteome</keyword>
<dbReference type="EMBL" id="CP000510">
    <property type="protein sequence ID" value="ABM04816.1"/>
    <property type="molecule type" value="Genomic_DNA"/>
</dbReference>
<dbReference type="HOGENOM" id="CLU_608159_0_0_6"/>
<dbReference type="RefSeq" id="WP_011771370.1">
    <property type="nucleotide sequence ID" value="NC_008709.1"/>
</dbReference>
<dbReference type="OrthoDB" id="6210286at2"/>
<protein>
    <recommendedName>
        <fullName evidence="4">Type 4 fimbrial biogenesis protein PilX N-terminal domain-containing protein</fullName>
    </recommendedName>
</protein>
<dbReference type="Proteomes" id="UP000000639">
    <property type="component" value="Chromosome"/>
</dbReference>
<reference evidence="2 3" key="1">
    <citation type="submission" date="2007-01" db="EMBL/GenBank/DDBJ databases">
        <title>Complete sequence of Psychromonas ingrahamii 37.</title>
        <authorList>
            <consortium name="US DOE Joint Genome Institute"/>
            <person name="Copeland A."/>
            <person name="Lucas S."/>
            <person name="Lapidus A."/>
            <person name="Barry K."/>
            <person name="Detter J.C."/>
            <person name="Glavina del Rio T."/>
            <person name="Hammon N."/>
            <person name="Israni S."/>
            <person name="Dalin E."/>
            <person name="Tice H."/>
            <person name="Pitluck S."/>
            <person name="Thompson L.S."/>
            <person name="Brettin T."/>
            <person name="Bruce D."/>
            <person name="Han C."/>
            <person name="Tapia R."/>
            <person name="Schmutz J."/>
            <person name="Larimer F."/>
            <person name="Land M."/>
            <person name="Hauser L."/>
            <person name="Kyrpides N."/>
            <person name="Ivanova N."/>
            <person name="Staley J."/>
            <person name="Richardson P."/>
        </authorList>
    </citation>
    <scope>NUCLEOTIDE SEQUENCE [LARGE SCALE GENOMIC DNA]</scope>
    <source>
        <strain evidence="2 3">37</strain>
    </source>
</reference>
<dbReference type="eggNOG" id="ENOG5031NCQ">
    <property type="taxonomic scope" value="Bacteria"/>
</dbReference>
<proteinExistence type="predicted"/>
<dbReference type="AlphaFoldDB" id="A1SZA1"/>
<accession>A1SZA1</accession>
<feature type="signal peptide" evidence="1">
    <location>
        <begin position="1"/>
        <end position="27"/>
    </location>
</feature>
<name>A1SZA1_PSYIN</name>
<evidence type="ECO:0008006" key="4">
    <source>
        <dbReference type="Google" id="ProtNLM"/>
    </source>
</evidence>
<evidence type="ECO:0000313" key="3">
    <source>
        <dbReference type="Proteomes" id="UP000000639"/>
    </source>
</evidence>
<feature type="chain" id="PRO_5002637155" description="Type 4 fimbrial biogenesis protein PilX N-terminal domain-containing protein" evidence="1">
    <location>
        <begin position="28"/>
        <end position="450"/>
    </location>
</feature>
<evidence type="ECO:0000313" key="2">
    <source>
        <dbReference type="EMBL" id="ABM04816.1"/>
    </source>
</evidence>
<organism evidence="2 3">
    <name type="scientific">Psychromonas ingrahamii (strain DSM 17664 / CCUG 51855 / 37)</name>
    <dbReference type="NCBI Taxonomy" id="357804"/>
    <lineage>
        <taxon>Bacteria</taxon>
        <taxon>Pseudomonadati</taxon>
        <taxon>Pseudomonadota</taxon>
        <taxon>Gammaproteobacteria</taxon>
        <taxon>Alteromonadales</taxon>
        <taxon>Psychromonadaceae</taxon>
        <taxon>Psychromonas</taxon>
    </lineage>
</organism>
<dbReference type="KEGG" id="pin:Ping_3119"/>
<keyword evidence="1" id="KW-0732">Signal</keyword>
<evidence type="ECO:0000256" key="1">
    <source>
        <dbReference type="SAM" id="SignalP"/>
    </source>
</evidence>